<name>A0AAD5SQZ2_9FUNG</name>
<keyword evidence="8" id="KW-0378">Hydrolase</keyword>
<feature type="compositionally biased region" description="Low complexity" evidence="5">
    <location>
        <begin position="117"/>
        <end position="135"/>
    </location>
</feature>
<evidence type="ECO:0000313" key="8">
    <source>
        <dbReference type="EMBL" id="KAJ3090766.1"/>
    </source>
</evidence>
<reference evidence="8" key="1">
    <citation type="submission" date="2020-05" db="EMBL/GenBank/DDBJ databases">
        <title>Phylogenomic resolution of chytrid fungi.</title>
        <authorList>
            <person name="Stajich J.E."/>
            <person name="Amses K."/>
            <person name="Simmons R."/>
            <person name="Seto K."/>
            <person name="Myers J."/>
            <person name="Bonds A."/>
            <person name="Quandt C.A."/>
            <person name="Barry K."/>
            <person name="Liu P."/>
            <person name="Grigoriev I."/>
            <person name="Longcore J.E."/>
            <person name="James T.Y."/>
        </authorList>
    </citation>
    <scope>NUCLEOTIDE SEQUENCE</scope>
    <source>
        <strain evidence="8">JEL0513</strain>
    </source>
</reference>
<gene>
    <name evidence="8" type="primary">RCE1</name>
    <name evidence="8" type="ORF">HK100_007359</name>
</gene>
<accession>A0AAD5SQZ2</accession>
<keyword evidence="2 6" id="KW-0812">Transmembrane</keyword>
<proteinExistence type="predicted"/>
<dbReference type="AlphaFoldDB" id="A0AAD5SQZ2"/>
<sequence>MLQAAMQHKGVRLIVLGWTGFIAENVIVSEHRAELVAMLGSEKIYKAAYASLSTAACAATLWGYGAYGHRQGPRVKPAGHATRLAIVALQALGAAGLVHQYAPKLNLPLQLSKATIPQTNNNQSSNQPSSQHSIQPASGSSWNWSIACPIDFAYEKKQHTGLLGLQRITRHPQLFSLAFLSLGAALASPFLTARLLFTFPAVFAVIGGAHQDRRFVRDGKWSQEFIDKTSLIPFVALVDGRQQWSVLWNELKHVNIGVGAVGAIVFAFFRKSPSA</sequence>
<dbReference type="GO" id="GO:0008233">
    <property type="term" value="F:peptidase activity"/>
    <property type="evidence" value="ECO:0007669"/>
    <property type="project" value="UniProtKB-KW"/>
</dbReference>
<keyword evidence="8" id="KW-0645">Protease</keyword>
<dbReference type="Pfam" id="PF07298">
    <property type="entry name" value="NnrU"/>
    <property type="match status" value="1"/>
</dbReference>
<feature type="domain" description="NnrU" evidence="7">
    <location>
        <begin position="16"/>
        <end position="267"/>
    </location>
</feature>
<protein>
    <submittedName>
        <fullName evidence="8">CAAX prenyl protease</fullName>
    </submittedName>
</protein>
<evidence type="ECO:0000256" key="3">
    <source>
        <dbReference type="ARBA" id="ARBA00022989"/>
    </source>
</evidence>
<evidence type="ECO:0000256" key="1">
    <source>
        <dbReference type="ARBA" id="ARBA00004141"/>
    </source>
</evidence>
<feature type="transmembrane region" description="Helical" evidence="6">
    <location>
        <begin position="174"/>
        <end position="197"/>
    </location>
</feature>
<keyword evidence="3 6" id="KW-1133">Transmembrane helix</keyword>
<keyword evidence="4 6" id="KW-0472">Membrane</keyword>
<comment type="subcellular location">
    <subcellularLocation>
        <location evidence="1">Membrane</location>
        <topology evidence="1">Multi-pass membrane protein</topology>
    </subcellularLocation>
</comment>
<keyword evidence="9" id="KW-1185">Reference proteome</keyword>
<evidence type="ECO:0000256" key="4">
    <source>
        <dbReference type="ARBA" id="ARBA00023136"/>
    </source>
</evidence>
<dbReference type="EMBL" id="JADGJH010003464">
    <property type="protein sequence ID" value="KAJ3090766.1"/>
    <property type="molecule type" value="Genomic_DNA"/>
</dbReference>
<dbReference type="InterPro" id="IPR009915">
    <property type="entry name" value="NnrU_dom"/>
</dbReference>
<dbReference type="GO" id="GO:0006508">
    <property type="term" value="P:proteolysis"/>
    <property type="evidence" value="ECO:0007669"/>
    <property type="project" value="UniProtKB-KW"/>
</dbReference>
<feature type="region of interest" description="Disordered" evidence="5">
    <location>
        <begin position="117"/>
        <end position="137"/>
    </location>
</feature>
<evidence type="ECO:0000256" key="5">
    <source>
        <dbReference type="SAM" id="MobiDB-lite"/>
    </source>
</evidence>
<organism evidence="8 9">
    <name type="scientific">Physocladia obscura</name>
    <dbReference type="NCBI Taxonomy" id="109957"/>
    <lineage>
        <taxon>Eukaryota</taxon>
        <taxon>Fungi</taxon>
        <taxon>Fungi incertae sedis</taxon>
        <taxon>Chytridiomycota</taxon>
        <taxon>Chytridiomycota incertae sedis</taxon>
        <taxon>Chytridiomycetes</taxon>
        <taxon>Chytridiales</taxon>
        <taxon>Chytriomycetaceae</taxon>
        <taxon>Physocladia</taxon>
    </lineage>
</organism>
<dbReference type="Proteomes" id="UP001211907">
    <property type="component" value="Unassembled WGS sequence"/>
</dbReference>
<evidence type="ECO:0000259" key="7">
    <source>
        <dbReference type="Pfam" id="PF07298"/>
    </source>
</evidence>
<evidence type="ECO:0000256" key="2">
    <source>
        <dbReference type="ARBA" id="ARBA00022692"/>
    </source>
</evidence>
<evidence type="ECO:0000313" key="9">
    <source>
        <dbReference type="Proteomes" id="UP001211907"/>
    </source>
</evidence>
<dbReference type="GO" id="GO:0016020">
    <property type="term" value="C:membrane"/>
    <property type="evidence" value="ECO:0007669"/>
    <property type="project" value="UniProtKB-SubCell"/>
</dbReference>
<comment type="caution">
    <text evidence="8">The sequence shown here is derived from an EMBL/GenBank/DDBJ whole genome shotgun (WGS) entry which is preliminary data.</text>
</comment>
<evidence type="ECO:0000256" key="6">
    <source>
        <dbReference type="SAM" id="Phobius"/>
    </source>
</evidence>